<dbReference type="AlphaFoldDB" id="A0A318TRV5"/>
<accession>A0A318TRV5</accession>
<feature type="transmembrane region" description="Helical" evidence="1">
    <location>
        <begin position="6"/>
        <end position="27"/>
    </location>
</feature>
<gene>
    <name evidence="2" type="ORF">C8J30_1256</name>
</gene>
<protein>
    <submittedName>
        <fullName evidence="2">Uncharacterized protein</fullName>
    </submittedName>
</protein>
<evidence type="ECO:0000313" key="2">
    <source>
        <dbReference type="EMBL" id="PYF06570.1"/>
    </source>
</evidence>
<evidence type="ECO:0000256" key="1">
    <source>
        <dbReference type="SAM" id="Phobius"/>
    </source>
</evidence>
<keyword evidence="1" id="KW-0472">Membrane</keyword>
<proteinExistence type="predicted"/>
<dbReference type="EMBL" id="QJTK01000025">
    <property type="protein sequence ID" value="PYF06570.1"/>
    <property type="molecule type" value="Genomic_DNA"/>
</dbReference>
<evidence type="ECO:0000313" key="3">
    <source>
        <dbReference type="Proteomes" id="UP000247727"/>
    </source>
</evidence>
<keyword evidence="1" id="KW-1133">Transmembrane helix</keyword>
<name>A0A318TRV5_9RHOB</name>
<reference evidence="2 3" key="1">
    <citation type="submission" date="2018-06" db="EMBL/GenBank/DDBJ databases">
        <title>Genomic Encyclopedia of Type Strains, Phase III (KMG-III): the genomes of soil and plant-associated and newly described type strains.</title>
        <authorList>
            <person name="Whitman W."/>
        </authorList>
    </citation>
    <scope>NUCLEOTIDE SEQUENCE [LARGE SCALE GENOMIC DNA]</scope>
    <source>
        <strain evidence="2 3">JA737</strain>
    </source>
</reference>
<dbReference type="Proteomes" id="UP000247727">
    <property type="component" value="Unassembled WGS sequence"/>
</dbReference>
<comment type="caution">
    <text evidence="2">The sequence shown here is derived from an EMBL/GenBank/DDBJ whole genome shotgun (WGS) entry which is preliminary data.</text>
</comment>
<keyword evidence="3" id="KW-1185">Reference proteome</keyword>
<keyword evidence="1" id="KW-0812">Transmembrane</keyword>
<sequence>MTPLRILFVVVSSLLLAGAGYLGYYGIGADSSDAIPSIRVGSGGNGFANANVK</sequence>
<dbReference type="RefSeq" id="WP_181420945.1">
    <property type="nucleotide sequence ID" value="NZ_QJTK01000025.1"/>
</dbReference>
<organism evidence="2 3">
    <name type="scientific">Rhodobacter viridis</name>
    <dbReference type="NCBI Taxonomy" id="1054202"/>
    <lineage>
        <taxon>Bacteria</taxon>
        <taxon>Pseudomonadati</taxon>
        <taxon>Pseudomonadota</taxon>
        <taxon>Alphaproteobacteria</taxon>
        <taxon>Rhodobacterales</taxon>
        <taxon>Rhodobacter group</taxon>
        <taxon>Rhodobacter</taxon>
    </lineage>
</organism>